<feature type="transmembrane region" description="Helical" evidence="2">
    <location>
        <begin position="90"/>
        <end position="112"/>
    </location>
</feature>
<keyword evidence="2" id="KW-0812">Transmembrane</keyword>
<evidence type="ECO:0000256" key="2">
    <source>
        <dbReference type="SAM" id="Phobius"/>
    </source>
</evidence>
<feature type="region of interest" description="Disordered" evidence="1">
    <location>
        <begin position="1"/>
        <end position="32"/>
    </location>
</feature>
<accession>A0ABT1HEW5</accession>
<feature type="compositionally biased region" description="Basic and acidic residues" evidence="1">
    <location>
        <begin position="226"/>
        <end position="238"/>
    </location>
</feature>
<feature type="compositionally biased region" description="Pro residues" evidence="1">
    <location>
        <begin position="187"/>
        <end position="205"/>
    </location>
</feature>
<feature type="compositionally biased region" description="Low complexity" evidence="1">
    <location>
        <begin position="208"/>
        <end position="222"/>
    </location>
</feature>
<reference evidence="3 4" key="1">
    <citation type="submission" date="2022-06" db="EMBL/GenBank/DDBJ databases">
        <title>Genomic Encyclopedia of Archaeal and Bacterial Type Strains, Phase II (KMG-II): from individual species to whole genera.</title>
        <authorList>
            <person name="Goeker M."/>
        </authorList>
    </citation>
    <scope>NUCLEOTIDE SEQUENCE [LARGE SCALE GENOMIC DNA]</scope>
    <source>
        <strain evidence="3 4">DSM 44693</strain>
    </source>
</reference>
<protein>
    <submittedName>
        <fullName evidence="3">Uncharacterized protein</fullName>
    </submittedName>
</protein>
<comment type="caution">
    <text evidence="3">The sequence shown here is derived from an EMBL/GenBank/DDBJ whole genome shotgun (WGS) entry which is preliminary data.</text>
</comment>
<feature type="transmembrane region" description="Helical" evidence="2">
    <location>
        <begin position="146"/>
        <end position="167"/>
    </location>
</feature>
<evidence type="ECO:0000256" key="1">
    <source>
        <dbReference type="SAM" id="MobiDB-lite"/>
    </source>
</evidence>
<dbReference type="EMBL" id="JAMTCJ010000002">
    <property type="protein sequence ID" value="MCP2176785.1"/>
    <property type="molecule type" value="Genomic_DNA"/>
</dbReference>
<evidence type="ECO:0000313" key="3">
    <source>
        <dbReference type="EMBL" id="MCP2176785.1"/>
    </source>
</evidence>
<organism evidence="3 4">
    <name type="scientific">Williamsia maris</name>
    <dbReference type="NCBI Taxonomy" id="72806"/>
    <lineage>
        <taxon>Bacteria</taxon>
        <taxon>Bacillati</taxon>
        <taxon>Actinomycetota</taxon>
        <taxon>Actinomycetes</taxon>
        <taxon>Mycobacteriales</taxon>
        <taxon>Nocardiaceae</taxon>
        <taxon>Williamsia</taxon>
    </lineage>
</organism>
<name>A0ABT1HEW5_9NOCA</name>
<keyword evidence="2" id="KW-1133">Transmembrane helix</keyword>
<proteinExistence type="predicted"/>
<dbReference type="RefSeq" id="WP_253661730.1">
    <property type="nucleotide sequence ID" value="NZ_BAAAJQ010000001.1"/>
</dbReference>
<feature type="compositionally biased region" description="Pro residues" evidence="1">
    <location>
        <begin position="1"/>
        <end position="17"/>
    </location>
</feature>
<sequence length="238" mass="25475">MSQPPNPWPQGSWPPDPSHSDPSQQPGNTGKPTLVNSMAIATELWLVVVLCQIIASIGEYSSVTDSFRDSVRETSGASARDVDLVTSSGFLVGVFVVATAIIAAVSLLIVWLARTGHNWARLVLSFFSAFLVVQAVLALFDGNGATWATIPTVIGGVAALGAAYLLLQRETETYCKAMATYRKSGGTPPPPGPGWPPNGGPPPNQYFPHGQYPQQYPQQGQYPYPPHDDRRDDSGGNR</sequence>
<keyword evidence="4" id="KW-1185">Reference proteome</keyword>
<feature type="transmembrane region" description="Helical" evidence="2">
    <location>
        <begin position="119"/>
        <end position="140"/>
    </location>
</feature>
<feature type="region of interest" description="Disordered" evidence="1">
    <location>
        <begin position="185"/>
        <end position="238"/>
    </location>
</feature>
<keyword evidence="2" id="KW-0472">Membrane</keyword>
<evidence type="ECO:0000313" key="4">
    <source>
        <dbReference type="Proteomes" id="UP001206895"/>
    </source>
</evidence>
<feature type="transmembrane region" description="Helical" evidence="2">
    <location>
        <begin position="34"/>
        <end position="57"/>
    </location>
</feature>
<gene>
    <name evidence="3" type="ORF">LX13_002604</name>
</gene>
<dbReference type="Proteomes" id="UP001206895">
    <property type="component" value="Unassembled WGS sequence"/>
</dbReference>